<feature type="transmembrane region" description="Helical" evidence="5">
    <location>
        <begin position="237"/>
        <end position="260"/>
    </location>
</feature>
<evidence type="ECO:0000256" key="1">
    <source>
        <dbReference type="ARBA" id="ARBA00004141"/>
    </source>
</evidence>
<dbReference type="EMBL" id="UINC01003387">
    <property type="protein sequence ID" value="SVA05892.1"/>
    <property type="molecule type" value="Genomic_DNA"/>
</dbReference>
<feature type="transmembrane region" description="Helical" evidence="5">
    <location>
        <begin position="105"/>
        <end position="122"/>
    </location>
</feature>
<evidence type="ECO:0000256" key="2">
    <source>
        <dbReference type="ARBA" id="ARBA00022692"/>
    </source>
</evidence>
<dbReference type="GO" id="GO:0016020">
    <property type="term" value="C:membrane"/>
    <property type="evidence" value="ECO:0007669"/>
    <property type="project" value="UniProtKB-SubCell"/>
</dbReference>
<dbReference type="Pfam" id="PF00892">
    <property type="entry name" value="EamA"/>
    <property type="match status" value="2"/>
</dbReference>
<dbReference type="PANTHER" id="PTHR22911:SF6">
    <property type="entry name" value="SOLUTE CARRIER FAMILY 35 MEMBER G1"/>
    <property type="match status" value="1"/>
</dbReference>
<evidence type="ECO:0000256" key="5">
    <source>
        <dbReference type="SAM" id="Phobius"/>
    </source>
</evidence>
<feature type="transmembrane region" description="Helical" evidence="5">
    <location>
        <begin position="266"/>
        <end position="285"/>
    </location>
</feature>
<evidence type="ECO:0000313" key="7">
    <source>
        <dbReference type="EMBL" id="SVA05892.1"/>
    </source>
</evidence>
<feature type="transmembrane region" description="Helical" evidence="5">
    <location>
        <begin position="152"/>
        <end position="171"/>
    </location>
</feature>
<evidence type="ECO:0000256" key="4">
    <source>
        <dbReference type="ARBA" id="ARBA00023136"/>
    </source>
</evidence>
<evidence type="ECO:0000259" key="6">
    <source>
        <dbReference type="Pfam" id="PF00892"/>
    </source>
</evidence>
<organism evidence="7">
    <name type="scientific">marine metagenome</name>
    <dbReference type="NCBI Taxonomy" id="408172"/>
    <lineage>
        <taxon>unclassified sequences</taxon>
        <taxon>metagenomes</taxon>
        <taxon>ecological metagenomes</taxon>
    </lineage>
</organism>
<dbReference type="AlphaFoldDB" id="A0A381SPF6"/>
<feature type="transmembrane region" description="Helical" evidence="5">
    <location>
        <begin position="210"/>
        <end position="230"/>
    </location>
</feature>
<feature type="transmembrane region" description="Helical" evidence="5">
    <location>
        <begin position="129"/>
        <end position="146"/>
    </location>
</feature>
<feature type="domain" description="EamA" evidence="6">
    <location>
        <begin position="153"/>
        <end position="283"/>
    </location>
</feature>
<reference evidence="7" key="1">
    <citation type="submission" date="2018-05" db="EMBL/GenBank/DDBJ databases">
        <authorList>
            <person name="Lanie J.A."/>
            <person name="Ng W.-L."/>
            <person name="Kazmierczak K.M."/>
            <person name="Andrzejewski T.M."/>
            <person name="Davidsen T.M."/>
            <person name="Wayne K.J."/>
            <person name="Tettelin H."/>
            <person name="Glass J.I."/>
            <person name="Rusch D."/>
            <person name="Podicherti R."/>
            <person name="Tsui H.-C.T."/>
            <person name="Winkler M.E."/>
        </authorList>
    </citation>
    <scope>NUCLEOTIDE SEQUENCE</scope>
</reference>
<feature type="transmembrane region" description="Helical" evidence="5">
    <location>
        <begin position="44"/>
        <end position="64"/>
    </location>
</feature>
<proteinExistence type="predicted"/>
<comment type="subcellular location">
    <subcellularLocation>
        <location evidence="1">Membrane</location>
        <topology evidence="1">Multi-pass membrane protein</topology>
    </subcellularLocation>
</comment>
<keyword evidence="4 5" id="KW-0472">Membrane</keyword>
<sequence>MEGRLSDYRIRGVVFAALAAVFFSSQDALVKWLSSDFSLFQLLFVRSTIGVIALCVLIRIRFGWAGLTTRRPGGHLLRALSNLIAFLSYYFAITRMPLADAASLVLSYPLFLALLSGIFLGEHPKGRQVLALIAGFVGVMFVVQPSAEGVDWLGAGAAILGSLMFAVLGLQTRYLSRTESTELMVFSAALSFLVVTGLTLPFVWQPLTVVEFGLMVLMGSSGILGQYCLVSGFRYAPAYLVGALEYTGLIWAILFGWSFFNDFPSLAVLGGAALIVASGIVIVQAENLRIR</sequence>
<keyword evidence="2 5" id="KW-0812">Transmembrane</keyword>
<feature type="transmembrane region" description="Helical" evidence="5">
    <location>
        <begin position="183"/>
        <end position="204"/>
    </location>
</feature>
<dbReference type="InterPro" id="IPR000620">
    <property type="entry name" value="EamA_dom"/>
</dbReference>
<dbReference type="SUPFAM" id="SSF103481">
    <property type="entry name" value="Multidrug resistance efflux transporter EmrE"/>
    <property type="match status" value="2"/>
</dbReference>
<name>A0A381SPF6_9ZZZZ</name>
<feature type="transmembrane region" description="Helical" evidence="5">
    <location>
        <begin position="76"/>
        <end position="93"/>
    </location>
</feature>
<protein>
    <recommendedName>
        <fullName evidence="6">EamA domain-containing protein</fullName>
    </recommendedName>
</protein>
<dbReference type="InterPro" id="IPR037185">
    <property type="entry name" value="EmrE-like"/>
</dbReference>
<keyword evidence="3 5" id="KW-1133">Transmembrane helix</keyword>
<accession>A0A381SPF6</accession>
<dbReference type="PANTHER" id="PTHR22911">
    <property type="entry name" value="ACYL-MALONYL CONDENSING ENZYME-RELATED"/>
    <property type="match status" value="1"/>
</dbReference>
<gene>
    <name evidence="7" type="ORF">METZ01_LOCUS58746</name>
</gene>
<feature type="domain" description="EamA" evidence="6">
    <location>
        <begin position="11"/>
        <end position="143"/>
    </location>
</feature>
<evidence type="ECO:0000256" key="3">
    <source>
        <dbReference type="ARBA" id="ARBA00022989"/>
    </source>
</evidence>